<dbReference type="SUPFAM" id="SSF57667">
    <property type="entry name" value="beta-beta-alpha zinc fingers"/>
    <property type="match status" value="2"/>
</dbReference>
<dbReference type="GO" id="GO:0000981">
    <property type="term" value="F:DNA-binding transcription factor activity, RNA polymerase II-specific"/>
    <property type="evidence" value="ECO:0007669"/>
    <property type="project" value="TreeGrafter"/>
</dbReference>
<dbReference type="Proteomes" id="UP000187455">
    <property type="component" value="Unassembled WGS sequence"/>
</dbReference>
<feature type="compositionally biased region" description="Polar residues" evidence="6">
    <location>
        <begin position="112"/>
        <end position="128"/>
    </location>
</feature>
<evidence type="ECO:0000256" key="1">
    <source>
        <dbReference type="ARBA" id="ARBA00022723"/>
    </source>
</evidence>
<gene>
    <name evidence="8" type="ORF">AYI68_g2166</name>
</gene>
<sequence>MIYTCKWGTCGKIFNNLDNFIEHFKNKHLTDGENCLWEGCNGFKFNDEDTSQRINHIRAHVGEVPFSCNHPNCKKSYKKIEGLLKHITTHKEDTPIPEKSTKSNKQFKSKRNLSTQLREATETETTSNKRIRVKEVHSPESKVSPTTDSNIDSPSHIKELSSTDRDKNSEPFKSPPSIPTPKEELRVKKRKKKASTDRNSLSHDLSKENSHQNSKQTPTTSRKSSKNKVTEEQKGSILNEEVLTKLTKVLETRIAIVLESINCIEENIFKNNDTELKLKLENQLLVDSLGESEFK</sequence>
<dbReference type="GO" id="GO:0005634">
    <property type="term" value="C:nucleus"/>
    <property type="evidence" value="ECO:0007669"/>
    <property type="project" value="UniProtKB-ARBA"/>
</dbReference>
<evidence type="ECO:0000256" key="3">
    <source>
        <dbReference type="ARBA" id="ARBA00022771"/>
    </source>
</evidence>
<feature type="compositionally biased region" description="Polar residues" evidence="6">
    <location>
        <begin position="211"/>
        <end position="222"/>
    </location>
</feature>
<keyword evidence="4" id="KW-0862">Zinc</keyword>
<feature type="compositionally biased region" description="Polar residues" evidence="6">
    <location>
        <begin position="141"/>
        <end position="153"/>
    </location>
</feature>
<dbReference type="GO" id="GO:0045944">
    <property type="term" value="P:positive regulation of transcription by RNA polymerase II"/>
    <property type="evidence" value="ECO:0007669"/>
    <property type="project" value="UniProtKB-ARBA"/>
</dbReference>
<dbReference type="SMART" id="SM00355">
    <property type="entry name" value="ZnF_C2H2"/>
    <property type="match status" value="3"/>
</dbReference>
<dbReference type="GO" id="GO:0000978">
    <property type="term" value="F:RNA polymerase II cis-regulatory region sequence-specific DNA binding"/>
    <property type="evidence" value="ECO:0007669"/>
    <property type="project" value="TreeGrafter"/>
</dbReference>
<dbReference type="OrthoDB" id="3437960at2759"/>
<keyword evidence="2" id="KW-0677">Repeat</keyword>
<evidence type="ECO:0000256" key="4">
    <source>
        <dbReference type="ARBA" id="ARBA00022833"/>
    </source>
</evidence>
<evidence type="ECO:0000313" key="8">
    <source>
        <dbReference type="EMBL" id="OLY83695.1"/>
    </source>
</evidence>
<dbReference type="Gene3D" id="3.30.160.60">
    <property type="entry name" value="Classic Zinc Finger"/>
    <property type="match status" value="2"/>
</dbReference>
<dbReference type="PANTHER" id="PTHR19818:SF139">
    <property type="entry name" value="PAIR-RULE PROTEIN ODD-PAIRED"/>
    <property type="match status" value="1"/>
</dbReference>
<dbReference type="STRING" id="133383.A0A1R0H3I4"/>
<accession>A0A1R0H3I4</accession>
<feature type="domain" description="C2H2-type" evidence="7">
    <location>
        <begin position="3"/>
        <end position="33"/>
    </location>
</feature>
<dbReference type="PANTHER" id="PTHR19818">
    <property type="entry name" value="ZINC FINGER PROTEIN ZIC AND GLI"/>
    <property type="match status" value="1"/>
</dbReference>
<dbReference type="PROSITE" id="PS50157">
    <property type="entry name" value="ZINC_FINGER_C2H2_2"/>
    <property type="match status" value="2"/>
</dbReference>
<reference evidence="8 9" key="1">
    <citation type="journal article" date="2016" name="Mol. Biol. Evol.">
        <title>Genome-Wide Survey of Gut Fungi (Harpellales) Reveals the First Horizontally Transferred Ubiquitin Gene from a Mosquito Host.</title>
        <authorList>
            <person name="Wang Y."/>
            <person name="White M.M."/>
            <person name="Kvist S."/>
            <person name="Moncalvo J.M."/>
        </authorList>
    </citation>
    <scope>NUCLEOTIDE SEQUENCE [LARGE SCALE GENOMIC DNA]</scope>
    <source>
        <strain evidence="8 9">ALG-7-W6</strain>
    </source>
</reference>
<proteinExistence type="predicted"/>
<feature type="compositionally biased region" description="Basic and acidic residues" evidence="6">
    <location>
        <begin position="155"/>
        <end position="170"/>
    </location>
</feature>
<keyword evidence="1" id="KW-0479">Metal-binding</keyword>
<dbReference type="InterPro" id="IPR013087">
    <property type="entry name" value="Znf_C2H2_type"/>
</dbReference>
<protein>
    <submittedName>
        <fullName evidence="8">Sex-determining transformer protein 1</fullName>
    </submittedName>
</protein>
<dbReference type="PROSITE" id="PS00028">
    <property type="entry name" value="ZINC_FINGER_C2H2_1"/>
    <property type="match status" value="2"/>
</dbReference>
<feature type="compositionally biased region" description="Basic and acidic residues" evidence="6">
    <location>
        <begin position="194"/>
        <end position="210"/>
    </location>
</feature>
<dbReference type="EMBL" id="LSSL01000787">
    <property type="protein sequence ID" value="OLY83695.1"/>
    <property type="molecule type" value="Genomic_DNA"/>
</dbReference>
<comment type="caution">
    <text evidence="8">The sequence shown here is derived from an EMBL/GenBank/DDBJ whole genome shotgun (WGS) entry which is preliminary data.</text>
</comment>
<evidence type="ECO:0000313" key="9">
    <source>
        <dbReference type="Proteomes" id="UP000187455"/>
    </source>
</evidence>
<dbReference type="InterPro" id="IPR036236">
    <property type="entry name" value="Znf_C2H2_sf"/>
</dbReference>
<dbReference type="GO" id="GO:0008270">
    <property type="term" value="F:zinc ion binding"/>
    <property type="evidence" value="ECO:0007669"/>
    <property type="project" value="UniProtKB-KW"/>
</dbReference>
<dbReference type="InterPro" id="IPR050329">
    <property type="entry name" value="GLI_C2H2-zinc-finger"/>
</dbReference>
<evidence type="ECO:0000256" key="2">
    <source>
        <dbReference type="ARBA" id="ARBA00022737"/>
    </source>
</evidence>
<keyword evidence="3 5" id="KW-0863">Zinc-finger</keyword>
<evidence type="ECO:0000259" key="7">
    <source>
        <dbReference type="PROSITE" id="PS50157"/>
    </source>
</evidence>
<organism evidence="8 9">
    <name type="scientific">Smittium mucronatum</name>
    <dbReference type="NCBI Taxonomy" id="133383"/>
    <lineage>
        <taxon>Eukaryota</taxon>
        <taxon>Fungi</taxon>
        <taxon>Fungi incertae sedis</taxon>
        <taxon>Zoopagomycota</taxon>
        <taxon>Kickxellomycotina</taxon>
        <taxon>Harpellomycetes</taxon>
        <taxon>Harpellales</taxon>
        <taxon>Legeriomycetaceae</taxon>
        <taxon>Smittium</taxon>
    </lineage>
</organism>
<keyword evidence="9" id="KW-1185">Reference proteome</keyword>
<feature type="compositionally biased region" description="Basic and acidic residues" evidence="6">
    <location>
        <begin position="88"/>
        <end position="101"/>
    </location>
</feature>
<feature type="domain" description="C2H2-type" evidence="7">
    <location>
        <begin position="66"/>
        <end position="95"/>
    </location>
</feature>
<name>A0A1R0H3I4_9FUNG</name>
<evidence type="ECO:0000256" key="6">
    <source>
        <dbReference type="SAM" id="MobiDB-lite"/>
    </source>
</evidence>
<evidence type="ECO:0000256" key="5">
    <source>
        <dbReference type="PROSITE-ProRule" id="PRU00042"/>
    </source>
</evidence>
<dbReference type="AlphaFoldDB" id="A0A1R0H3I4"/>
<feature type="region of interest" description="Disordered" evidence="6">
    <location>
        <begin position="88"/>
        <end position="234"/>
    </location>
</feature>